<evidence type="ECO:0000256" key="2">
    <source>
        <dbReference type="ARBA" id="ARBA00022475"/>
    </source>
</evidence>
<dbReference type="RefSeq" id="WP_268073381.1">
    <property type="nucleotide sequence ID" value="NZ_CP109965.1"/>
</dbReference>
<evidence type="ECO:0000313" key="8">
    <source>
        <dbReference type="Proteomes" id="UP001163726"/>
    </source>
</evidence>
<feature type="transmembrane region" description="Helical" evidence="6">
    <location>
        <begin position="6"/>
        <end position="28"/>
    </location>
</feature>
<name>A0ABY7AIA0_9ALTE</name>
<feature type="transmembrane region" description="Helical" evidence="6">
    <location>
        <begin position="117"/>
        <end position="137"/>
    </location>
</feature>
<accession>A0ABY7AIA0</accession>
<dbReference type="PIRSF" id="PIRSF006324">
    <property type="entry name" value="LeuE"/>
    <property type="match status" value="1"/>
</dbReference>
<dbReference type="Proteomes" id="UP001163726">
    <property type="component" value="Chromosome"/>
</dbReference>
<feature type="transmembrane region" description="Helical" evidence="6">
    <location>
        <begin position="182"/>
        <end position="202"/>
    </location>
</feature>
<dbReference type="InterPro" id="IPR001123">
    <property type="entry name" value="LeuE-type"/>
</dbReference>
<dbReference type="PANTHER" id="PTHR30086:SF16">
    <property type="entry name" value="AMINO ACID EFFLUX PERMEASE RHTB FAMILY"/>
    <property type="match status" value="1"/>
</dbReference>
<keyword evidence="8" id="KW-1185">Reference proteome</keyword>
<keyword evidence="3 6" id="KW-0812">Transmembrane</keyword>
<evidence type="ECO:0000256" key="5">
    <source>
        <dbReference type="ARBA" id="ARBA00023136"/>
    </source>
</evidence>
<dbReference type="Pfam" id="PF01810">
    <property type="entry name" value="LysE"/>
    <property type="match status" value="1"/>
</dbReference>
<evidence type="ECO:0000256" key="3">
    <source>
        <dbReference type="ARBA" id="ARBA00022692"/>
    </source>
</evidence>
<reference evidence="7" key="1">
    <citation type="submission" date="2022-10" db="EMBL/GenBank/DDBJ databases">
        <title>Catenovulum adriacola sp. nov. isolated in the Harbour of Susak.</title>
        <authorList>
            <person name="Schoch T."/>
            <person name="Reich S.J."/>
            <person name="Stoeferle S."/>
            <person name="Flaiz M."/>
            <person name="Kazda M."/>
            <person name="Riedel C.U."/>
            <person name="Duerre P."/>
        </authorList>
    </citation>
    <scope>NUCLEOTIDE SEQUENCE</scope>
    <source>
        <strain evidence="7">TS8</strain>
    </source>
</reference>
<keyword evidence="2" id="KW-1003">Cell membrane</keyword>
<keyword evidence="5 6" id="KW-0472">Membrane</keyword>
<evidence type="ECO:0000256" key="1">
    <source>
        <dbReference type="ARBA" id="ARBA00004651"/>
    </source>
</evidence>
<gene>
    <name evidence="7" type="ORF">OLW01_08315</name>
</gene>
<proteinExistence type="predicted"/>
<comment type="subcellular location">
    <subcellularLocation>
        <location evidence="1">Cell membrane</location>
        <topology evidence="1">Multi-pass membrane protein</topology>
    </subcellularLocation>
</comment>
<evidence type="ECO:0000256" key="4">
    <source>
        <dbReference type="ARBA" id="ARBA00022989"/>
    </source>
</evidence>
<evidence type="ECO:0000256" key="6">
    <source>
        <dbReference type="SAM" id="Phobius"/>
    </source>
</evidence>
<sequence length="206" mass="22183">MSITFYLTLMSVCLLGAMTPGPSLMVVAKNSLTGGRLHGVVSAWAHALAIALYALVTVTGLSVLMQKLPILFQSITYIGGIYLAYLGVKSLSAKGGMAEQLSSGMQSSLCRSAREGFLVSLLNPKVLIFFIALFSQFIQTSQTTTEQAILVFIPLMMDGLWFSLIALLLTKPVVIRYLQDKALLIDRLSGSLLIILASKVLLAPLL</sequence>
<feature type="transmembrane region" description="Helical" evidence="6">
    <location>
        <begin position="40"/>
        <end position="64"/>
    </location>
</feature>
<keyword evidence="4 6" id="KW-1133">Transmembrane helix</keyword>
<evidence type="ECO:0000313" key="7">
    <source>
        <dbReference type="EMBL" id="WAJ69189.1"/>
    </source>
</evidence>
<feature type="transmembrane region" description="Helical" evidence="6">
    <location>
        <begin position="149"/>
        <end position="170"/>
    </location>
</feature>
<protein>
    <submittedName>
        <fullName evidence="7">LysE family translocator</fullName>
    </submittedName>
</protein>
<organism evidence="7 8">
    <name type="scientific">Catenovulum adriaticum</name>
    <dbReference type="NCBI Taxonomy" id="2984846"/>
    <lineage>
        <taxon>Bacteria</taxon>
        <taxon>Pseudomonadati</taxon>
        <taxon>Pseudomonadota</taxon>
        <taxon>Gammaproteobacteria</taxon>
        <taxon>Alteromonadales</taxon>
        <taxon>Alteromonadaceae</taxon>
        <taxon>Catenovulum</taxon>
    </lineage>
</organism>
<dbReference type="PANTHER" id="PTHR30086">
    <property type="entry name" value="ARGININE EXPORTER PROTEIN ARGO"/>
    <property type="match status" value="1"/>
</dbReference>
<dbReference type="EMBL" id="CP109965">
    <property type="protein sequence ID" value="WAJ69189.1"/>
    <property type="molecule type" value="Genomic_DNA"/>
</dbReference>